<comment type="caution">
    <text evidence="1">The sequence shown here is derived from an EMBL/GenBank/DDBJ whole genome shotgun (WGS) entry which is preliminary data.</text>
</comment>
<protein>
    <submittedName>
        <fullName evidence="1">Uncharacterized protein</fullName>
    </submittedName>
</protein>
<evidence type="ECO:0000313" key="2">
    <source>
        <dbReference type="Proteomes" id="UP000790709"/>
    </source>
</evidence>
<dbReference type="Proteomes" id="UP000790709">
    <property type="component" value="Unassembled WGS sequence"/>
</dbReference>
<reference evidence="1" key="1">
    <citation type="journal article" date="2021" name="New Phytol.">
        <title>Evolutionary innovations through gain and loss of genes in the ectomycorrhizal Boletales.</title>
        <authorList>
            <person name="Wu G."/>
            <person name="Miyauchi S."/>
            <person name="Morin E."/>
            <person name="Kuo A."/>
            <person name="Drula E."/>
            <person name="Varga T."/>
            <person name="Kohler A."/>
            <person name="Feng B."/>
            <person name="Cao Y."/>
            <person name="Lipzen A."/>
            <person name="Daum C."/>
            <person name="Hundley H."/>
            <person name="Pangilinan J."/>
            <person name="Johnson J."/>
            <person name="Barry K."/>
            <person name="LaButti K."/>
            <person name="Ng V."/>
            <person name="Ahrendt S."/>
            <person name="Min B."/>
            <person name="Choi I.G."/>
            <person name="Park H."/>
            <person name="Plett J.M."/>
            <person name="Magnuson J."/>
            <person name="Spatafora J.W."/>
            <person name="Nagy L.G."/>
            <person name="Henrissat B."/>
            <person name="Grigoriev I.V."/>
            <person name="Yang Z.L."/>
            <person name="Xu J."/>
            <person name="Martin F.M."/>
        </authorList>
    </citation>
    <scope>NUCLEOTIDE SEQUENCE</scope>
    <source>
        <strain evidence="1">KUC20120723A-06</strain>
    </source>
</reference>
<sequence length="128" mass="14345">MIDVGRLTQSRLPPRQPRPGHCHATSISGAPQGSRYDWTEILRHQLPSGDGTVALLGRSYYTSRTQRSRLTKFDNHGVGSSLTTTLKNRIRGIQHGCYGPRRVILWWCSQSLVNRDCSTRTADDTPTP</sequence>
<proteinExistence type="predicted"/>
<gene>
    <name evidence="1" type="ORF">BV22DRAFT_932283</name>
</gene>
<organism evidence="1 2">
    <name type="scientific">Leucogyrophana mollusca</name>
    <dbReference type="NCBI Taxonomy" id="85980"/>
    <lineage>
        <taxon>Eukaryota</taxon>
        <taxon>Fungi</taxon>
        <taxon>Dikarya</taxon>
        <taxon>Basidiomycota</taxon>
        <taxon>Agaricomycotina</taxon>
        <taxon>Agaricomycetes</taxon>
        <taxon>Agaricomycetidae</taxon>
        <taxon>Boletales</taxon>
        <taxon>Boletales incertae sedis</taxon>
        <taxon>Leucogyrophana</taxon>
    </lineage>
</organism>
<keyword evidence="2" id="KW-1185">Reference proteome</keyword>
<evidence type="ECO:0000313" key="1">
    <source>
        <dbReference type="EMBL" id="KAH7917692.1"/>
    </source>
</evidence>
<dbReference type="EMBL" id="MU266966">
    <property type="protein sequence ID" value="KAH7917692.1"/>
    <property type="molecule type" value="Genomic_DNA"/>
</dbReference>
<name>A0ACB8AWD3_9AGAM</name>
<accession>A0ACB8AWD3</accession>